<evidence type="ECO:0000313" key="2">
    <source>
        <dbReference type="Proteomes" id="UP000187251"/>
    </source>
</evidence>
<protein>
    <recommendedName>
        <fullName evidence="3">Head-tail adaptor protein</fullName>
    </recommendedName>
</protein>
<dbReference type="Proteomes" id="UP000187251">
    <property type="component" value="Unassembled WGS sequence"/>
</dbReference>
<dbReference type="EMBL" id="MJMN01000013">
    <property type="protein sequence ID" value="OMG88003.1"/>
    <property type="molecule type" value="Genomic_DNA"/>
</dbReference>
<dbReference type="InterPro" id="IPR008767">
    <property type="entry name" value="Phage_SPP1_head-tail_adaptor"/>
</dbReference>
<gene>
    <name evidence="1" type="ORF">BIZ92_10425</name>
</gene>
<organism evidence="1 2">
    <name type="scientific">Alcaligenes xylosoxydans xylosoxydans</name>
    <name type="common">Achromobacter xylosoxidans</name>
    <dbReference type="NCBI Taxonomy" id="85698"/>
    <lineage>
        <taxon>Bacteria</taxon>
        <taxon>Pseudomonadati</taxon>
        <taxon>Pseudomonadota</taxon>
        <taxon>Betaproteobacteria</taxon>
        <taxon>Burkholderiales</taxon>
        <taxon>Alcaligenaceae</taxon>
        <taxon>Achromobacter</taxon>
    </lineage>
</organism>
<evidence type="ECO:0008006" key="3">
    <source>
        <dbReference type="Google" id="ProtNLM"/>
    </source>
</evidence>
<dbReference type="Pfam" id="PF05521">
    <property type="entry name" value="Phage_HCP"/>
    <property type="match status" value="1"/>
</dbReference>
<evidence type="ECO:0000313" key="1">
    <source>
        <dbReference type="EMBL" id="OMG88003.1"/>
    </source>
</evidence>
<dbReference type="RefSeq" id="WP_076412058.1">
    <property type="nucleotide sequence ID" value="NZ_MJMN01000013.1"/>
</dbReference>
<sequence>MLAYRLRHRVAIEELSTVRGSDGRVETWQALALDSDTVFDSVPAEVLTGPGREVIASGAPQESGVARVAIRWFPISDERLGRCRIVWNGRAYRIESVETDRTARQEWRFRAVADKGRGV</sequence>
<comment type="caution">
    <text evidence="1">The sequence shown here is derived from an EMBL/GenBank/DDBJ whole genome shotgun (WGS) entry which is preliminary data.</text>
</comment>
<proteinExistence type="predicted"/>
<reference evidence="1 2" key="1">
    <citation type="submission" date="2016-09" db="EMBL/GenBank/DDBJ databases">
        <title>Phylogenomics of Achromobacter.</title>
        <authorList>
            <person name="Jeukens J."/>
            <person name="Freschi L."/>
            <person name="Vincent A.T."/>
            <person name="Emond-Rheault J.-G."/>
            <person name="Kukavica-Ibrulj I."/>
            <person name="Charette S.J."/>
            <person name="Levesque R.C."/>
        </authorList>
    </citation>
    <scope>NUCLEOTIDE SEQUENCE [LARGE SCALE GENOMIC DNA]</scope>
    <source>
        <strain evidence="1 2">AUS488</strain>
    </source>
</reference>
<dbReference type="OrthoDB" id="8640229at2"/>
<accession>A0A1R1JUF9</accession>
<name>A0A1R1JUF9_ALCXX</name>
<dbReference type="AlphaFoldDB" id="A0A1R1JUF9"/>
<dbReference type="Gene3D" id="2.40.10.270">
    <property type="entry name" value="Bacteriophage SPP1 head-tail adaptor protein"/>
    <property type="match status" value="1"/>
</dbReference>
<dbReference type="InterPro" id="IPR038666">
    <property type="entry name" value="SSP1_head-tail_sf"/>
</dbReference>